<geneLocation type="mitochondrion" evidence="20"/>
<feature type="domain" description="NADH:quinone oxidoreductase/Mrp antiporter transmembrane" evidence="19">
    <location>
        <begin position="28"/>
        <end position="284"/>
    </location>
</feature>
<sequence length="339" mass="37426">MFGIMGSLSSVISFLFSVIGVIVGFISVNMLGVWVGMELSFLSVICFGAGSSVEETESTMKYFIIQVLGSCVCAMGFLMVVNMFEIMVGQFMILVGMMMKLGMFPFYFWVGPVVSKLSWGGCIAILLLQKLIPLWVLSNYLLLYKDVNRIEFLCCMTSLVGCLGGLNVLNYRVLLGFSSVQNLGSMVLLCCCHEFYLWMFVMVYFVLSGSLMMSLWALGIYSFQDLMKEKGLSSFDNLWWVSLYFLSSAGIPPFVGCAMKVALIYGCWGFMPLGTGFCVLTSCISLVFYLGAVLSVMVFWGKSVPLFKAYFGSSVSKVSMLSLLVNLAGGFLIYLVLSL</sequence>
<comment type="similarity">
    <text evidence="2">Belongs to the complex I subunit 2 family.</text>
</comment>
<evidence type="ECO:0000259" key="19">
    <source>
        <dbReference type="Pfam" id="PF00361"/>
    </source>
</evidence>
<evidence type="ECO:0000256" key="16">
    <source>
        <dbReference type="ARBA" id="ARBA00031028"/>
    </source>
</evidence>
<protein>
    <recommendedName>
        <fullName evidence="4">NADH-ubiquinone oxidoreductase chain 2</fullName>
        <ecNumber evidence="3">7.1.1.2</ecNumber>
    </recommendedName>
    <alternativeName>
        <fullName evidence="16">NADH dehydrogenase subunit 2</fullName>
    </alternativeName>
</protein>
<evidence type="ECO:0000313" key="20">
    <source>
        <dbReference type="EMBL" id="AEH99613.1"/>
    </source>
</evidence>
<keyword evidence="10" id="KW-0249">Electron transport</keyword>
<keyword evidence="13" id="KW-0830">Ubiquinone</keyword>
<evidence type="ECO:0000256" key="4">
    <source>
        <dbReference type="ARBA" id="ARBA00021008"/>
    </source>
</evidence>
<evidence type="ECO:0000256" key="2">
    <source>
        <dbReference type="ARBA" id="ARBA00007012"/>
    </source>
</evidence>
<accession>H6BHS2</accession>
<feature type="transmembrane region" description="Helical" evidence="18">
    <location>
        <begin position="7"/>
        <end position="26"/>
    </location>
</feature>
<keyword evidence="6" id="KW-0679">Respiratory chain</keyword>
<evidence type="ECO:0000256" key="6">
    <source>
        <dbReference type="ARBA" id="ARBA00022660"/>
    </source>
</evidence>
<evidence type="ECO:0000256" key="13">
    <source>
        <dbReference type="ARBA" id="ARBA00023075"/>
    </source>
</evidence>
<dbReference type="PANTHER" id="PTHR46552:SF1">
    <property type="entry name" value="NADH-UBIQUINONE OXIDOREDUCTASE CHAIN 2"/>
    <property type="match status" value="1"/>
</dbReference>
<proteinExistence type="inferred from homology"/>
<feature type="transmembrane region" description="Helical" evidence="18">
    <location>
        <begin position="150"/>
        <end position="174"/>
    </location>
</feature>
<gene>
    <name evidence="20" type="primary">nad2</name>
</gene>
<dbReference type="EMBL" id="JF969276">
    <property type="protein sequence ID" value="AEH99613.1"/>
    <property type="molecule type" value="Genomic_DNA"/>
</dbReference>
<evidence type="ECO:0000256" key="5">
    <source>
        <dbReference type="ARBA" id="ARBA00022448"/>
    </source>
</evidence>
<feature type="transmembrane region" description="Helical" evidence="18">
    <location>
        <begin position="117"/>
        <end position="138"/>
    </location>
</feature>
<comment type="subcellular location">
    <subcellularLocation>
        <location evidence="1">Mitochondrion inner membrane</location>
        <topology evidence="1">Multi-pass membrane protein</topology>
    </subcellularLocation>
</comment>
<dbReference type="GO" id="GO:0008137">
    <property type="term" value="F:NADH dehydrogenase (ubiquinone) activity"/>
    <property type="evidence" value="ECO:0007669"/>
    <property type="project" value="UniProtKB-EC"/>
</dbReference>
<evidence type="ECO:0000256" key="15">
    <source>
        <dbReference type="ARBA" id="ARBA00023136"/>
    </source>
</evidence>
<feature type="transmembrane region" description="Helical" evidence="18">
    <location>
        <begin position="32"/>
        <end position="50"/>
    </location>
</feature>
<dbReference type="InterPro" id="IPR001750">
    <property type="entry name" value="ND/Mrp_TM"/>
</dbReference>
<keyword evidence="12" id="KW-0520">NAD</keyword>
<evidence type="ECO:0000256" key="14">
    <source>
        <dbReference type="ARBA" id="ARBA00023128"/>
    </source>
</evidence>
<dbReference type="Pfam" id="PF00361">
    <property type="entry name" value="Proton_antipo_M"/>
    <property type="match status" value="1"/>
</dbReference>
<feature type="transmembrane region" description="Helical" evidence="18">
    <location>
        <begin position="62"/>
        <end position="84"/>
    </location>
</feature>
<dbReference type="PANTHER" id="PTHR46552">
    <property type="entry name" value="NADH-UBIQUINONE OXIDOREDUCTASE CHAIN 2"/>
    <property type="match status" value="1"/>
</dbReference>
<evidence type="ECO:0000256" key="7">
    <source>
        <dbReference type="ARBA" id="ARBA00022692"/>
    </source>
</evidence>
<keyword evidence="9" id="KW-1278">Translocase</keyword>
<keyword evidence="11 18" id="KW-1133">Transmembrane helix</keyword>
<feature type="transmembrane region" description="Helical" evidence="18">
    <location>
        <begin position="238"/>
        <end position="265"/>
    </location>
</feature>
<organism evidence="20">
    <name type="scientific">Paphia amabilis</name>
    <name type="common">short-necked clam</name>
    <dbReference type="NCBI Taxonomy" id="676961"/>
    <lineage>
        <taxon>Eukaryota</taxon>
        <taxon>Metazoa</taxon>
        <taxon>Spiralia</taxon>
        <taxon>Lophotrochozoa</taxon>
        <taxon>Mollusca</taxon>
        <taxon>Bivalvia</taxon>
        <taxon>Autobranchia</taxon>
        <taxon>Heteroconchia</taxon>
        <taxon>Euheterodonta</taxon>
        <taxon>Imparidentia</taxon>
        <taxon>Neoheterodontei</taxon>
        <taxon>Venerida</taxon>
        <taxon>Veneroidea</taxon>
        <taxon>Veneridae</taxon>
        <taxon>Paphia</taxon>
    </lineage>
</organism>
<comment type="catalytic activity">
    <reaction evidence="17">
        <text>a ubiquinone + NADH + 5 H(+)(in) = a ubiquinol + NAD(+) + 4 H(+)(out)</text>
        <dbReference type="Rhea" id="RHEA:29091"/>
        <dbReference type="Rhea" id="RHEA-COMP:9565"/>
        <dbReference type="Rhea" id="RHEA-COMP:9566"/>
        <dbReference type="ChEBI" id="CHEBI:15378"/>
        <dbReference type="ChEBI" id="CHEBI:16389"/>
        <dbReference type="ChEBI" id="CHEBI:17976"/>
        <dbReference type="ChEBI" id="CHEBI:57540"/>
        <dbReference type="ChEBI" id="CHEBI:57945"/>
        <dbReference type="EC" id="7.1.1.2"/>
    </reaction>
</comment>
<evidence type="ECO:0000256" key="9">
    <source>
        <dbReference type="ARBA" id="ARBA00022967"/>
    </source>
</evidence>
<feature type="transmembrane region" description="Helical" evidence="18">
    <location>
        <begin position="277"/>
        <end position="300"/>
    </location>
</feature>
<name>H6BHS2_9BIVA</name>
<keyword evidence="14 20" id="KW-0496">Mitochondrion</keyword>
<evidence type="ECO:0000256" key="18">
    <source>
        <dbReference type="SAM" id="Phobius"/>
    </source>
</evidence>
<evidence type="ECO:0000256" key="10">
    <source>
        <dbReference type="ARBA" id="ARBA00022982"/>
    </source>
</evidence>
<reference evidence="20" key="1">
    <citation type="journal article" date="2012" name="Gene">
        <title>Comparative studies of the complete mitochondrial genomes of four Paphia clams and reconsideration of subgenus Neotapes (Bivalvia: Veneridae).</title>
        <authorList>
            <person name="Xu X."/>
            <person name="Wu X."/>
            <person name="Yu Z."/>
        </authorList>
    </citation>
    <scope>NUCLEOTIDE SEQUENCE</scope>
    <source>
        <tissue evidence="20">Adductor muscle</tissue>
    </source>
</reference>
<evidence type="ECO:0000256" key="3">
    <source>
        <dbReference type="ARBA" id="ARBA00012944"/>
    </source>
</evidence>
<feature type="transmembrane region" description="Helical" evidence="18">
    <location>
        <begin position="320"/>
        <end position="337"/>
    </location>
</feature>
<dbReference type="InterPro" id="IPR050175">
    <property type="entry name" value="Complex_I_Subunit_2"/>
</dbReference>
<evidence type="ECO:0000256" key="12">
    <source>
        <dbReference type="ARBA" id="ARBA00023027"/>
    </source>
</evidence>
<evidence type="ECO:0000256" key="11">
    <source>
        <dbReference type="ARBA" id="ARBA00022989"/>
    </source>
</evidence>
<feature type="transmembrane region" description="Helical" evidence="18">
    <location>
        <begin position="195"/>
        <end position="218"/>
    </location>
</feature>
<keyword evidence="5" id="KW-0813">Transport</keyword>
<dbReference type="GO" id="GO:0005743">
    <property type="term" value="C:mitochondrial inner membrane"/>
    <property type="evidence" value="ECO:0007669"/>
    <property type="project" value="UniProtKB-SubCell"/>
</dbReference>
<keyword evidence="8" id="KW-0999">Mitochondrion inner membrane</keyword>
<dbReference type="GO" id="GO:0006120">
    <property type="term" value="P:mitochondrial electron transport, NADH to ubiquinone"/>
    <property type="evidence" value="ECO:0007669"/>
    <property type="project" value="TreeGrafter"/>
</dbReference>
<evidence type="ECO:0000256" key="1">
    <source>
        <dbReference type="ARBA" id="ARBA00004448"/>
    </source>
</evidence>
<keyword evidence="15 18" id="KW-0472">Membrane</keyword>
<keyword evidence="7 18" id="KW-0812">Transmembrane</keyword>
<dbReference type="EC" id="7.1.1.2" evidence="3"/>
<evidence type="ECO:0000256" key="8">
    <source>
        <dbReference type="ARBA" id="ARBA00022792"/>
    </source>
</evidence>
<feature type="transmembrane region" description="Helical" evidence="18">
    <location>
        <begin position="90"/>
        <end position="110"/>
    </location>
</feature>
<dbReference type="AlphaFoldDB" id="H6BHS2"/>
<evidence type="ECO:0000256" key="17">
    <source>
        <dbReference type="ARBA" id="ARBA00049551"/>
    </source>
</evidence>